<keyword evidence="1" id="KW-0963">Cytoplasm</keyword>
<feature type="domain" description="AAA+ ATPase" evidence="9">
    <location>
        <begin position="138"/>
        <end position="273"/>
    </location>
</feature>
<comment type="similarity">
    <text evidence="8">Belongs to the DnaA family.</text>
</comment>
<dbReference type="Pfam" id="PF08299">
    <property type="entry name" value="Bac_DnaA_C"/>
    <property type="match status" value="1"/>
</dbReference>
<dbReference type="SMART" id="SM00760">
    <property type="entry name" value="Bac_DnaA_C"/>
    <property type="match status" value="1"/>
</dbReference>
<comment type="function">
    <text evidence="7">Plays an essential role in the initiation and regulation of chromosomal replication. ATP-DnaA binds to the origin of replication (oriC) to initiate formation of the DNA replication initiation complex once per cell cycle. Binds the DnaA box (a 9 base pair repeat at the origin) and separates the double-stranded (ds)DNA. Forms a right-handed helical filament on oriC DNA; dsDNA binds to the exterior of the filament while single-stranded (ss)DNA is stabiized in the filament's interior. The ATP-DnaA-oriC complex binds and stabilizes one strand of the AT-rich DNA unwinding element (DUE), permitting loading of DNA polymerase. After initiation quickly degrades to an ADP-DnaA complex that is not apt for DNA replication. Binds acidic phospholipids.</text>
</comment>
<evidence type="ECO:0000256" key="5">
    <source>
        <dbReference type="ARBA" id="ARBA00023121"/>
    </source>
</evidence>
<dbReference type="SUPFAM" id="SSF48295">
    <property type="entry name" value="TrpR-like"/>
    <property type="match status" value="1"/>
</dbReference>
<accession>A0A3G8LG55</accession>
<dbReference type="GO" id="GO:0003688">
    <property type="term" value="F:DNA replication origin binding"/>
    <property type="evidence" value="ECO:0007669"/>
    <property type="project" value="TreeGrafter"/>
</dbReference>
<accession>A0A502M6E2</accession>
<dbReference type="GO" id="GO:0008289">
    <property type="term" value="F:lipid binding"/>
    <property type="evidence" value="ECO:0007669"/>
    <property type="project" value="UniProtKB-KW"/>
</dbReference>
<dbReference type="NCBIfam" id="NF001154">
    <property type="entry name" value="PRK00149.3-3"/>
    <property type="match status" value="1"/>
</dbReference>
<sequence>MSNDNLLRIKANNKLFSQELLNICGGKLIFEQYLKEVKIVHEENLSVYVLYLEEETKDKYSSEIKRAIKNVYGEKYNAFLIKSLDEVKKNANENKEIKTKEVIDNITQDLTFENYSSGRFNKMAIRAAKTICESDSVQFSPFFIYSSSGLGKTHLLHAIGNEFKKRNKTALYINPDALTRRLVEQLKNKNEEQINKIVDSLTSYDCLMFDDIQIYGGKEQTLKVLFTIIEKMIVNNKQIVFASDKSPDDLGSFEERFITRFKGGLAIQIENPDDNDIIEVLKQKLLQNNINVDLWDPECLRFVARNYGHSIRELQGALNRIKIYADMDDYMSYDVYTFKNIIFKDVAKTKQSITTDHVLDAVAKYYKIEKRKILSVTRKEEVVNARRIATYIIKTNFENLTLEQIGKLFANQSHSTVINSLQWVEKTMKINSTIKVAIQKIQENIKRVL</sequence>
<keyword evidence="2 7" id="KW-0235">DNA replication</keyword>
<dbReference type="SMART" id="SM00382">
    <property type="entry name" value="AAA"/>
    <property type="match status" value="1"/>
</dbReference>
<evidence type="ECO:0000256" key="8">
    <source>
        <dbReference type="RuleBase" id="RU004227"/>
    </source>
</evidence>
<dbReference type="GO" id="GO:0005524">
    <property type="term" value="F:ATP binding"/>
    <property type="evidence" value="ECO:0007669"/>
    <property type="project" value="UniProtKB-KW"/>
</dbReference>
<dbReference type="KEGG" id="mstr:EGN60_01485"/>
<dbReference type="InterPro" id="IPR013159">
    <property type="entry name" value="DnaA_C"/>
</dbReference>
<dbReference type="Pfam" id="PF00308">
    <property type="entry name" value="Bac_DnaA"/>
    <property type="match status" value="1"/>
</dbReference>
<dbReference type="PRINTS" id="PR00051">
    <property type="entry name" value="DNAA"/>
</dbReference>
<reference evidence="12 14" key="2">
    <citation type="submission" date="2019-06" db="EMBL/GenBank/DDBJ databases">
        <title>A comparative genomics study of ostrich specific Mycoplasmas.</title>
        <authorList>
            <person name="Botes A."/>
            <person name="Nel T."/>
        </authorList>
    </citation>
    <scope>NUCLEOTIDE SEQUENCE [LARGE SCALE GENOMIC DNA]</scope>
    <source>
        <strain evidence="12 14">Ms01</strain>
    </source>
</reference>
<dbReference type="PANTHER" id="PTHR30050">
    <property type="entry name" value="CHROMOSOMAL REPLICATION INITIATOR PROTEIN DNAA"/>
    <property type="match status" value="1"/>
</dbReference>
<dbReference type="RefSeq" id="WP_124724333.1">
    <property type="nucleotide sequence ID" value="NZ_CP034044.1"/>
</dbReference>
<dbReference type="InterPro" id="IPR013317">
    <property type="entry name" value="DnaA_dom"/>
</dbReference>
<dbReference type="EMBL" id="VFSY01000022">
    <property type="protein sequence ID" value="TPI02293.1"/>
    <property type="molecule type" value="Genomic_DNA"/>
</dbReference>
<dbReference type="Proteomes" id="UP000317904">
    <property type="component" value="Unassembled WGS sequence"/>
</dbReference>
<dbReference type="GO" id="GO:0006270">
    <property type="term" value="P:DNA replication initiation"/>
    <property type="evidence" value="ECO:0007669"/>
    <property type="project" value="InterPro"/>
</dbReference>
<dbReference type="AlphaFoldDB" id="A0A3G8LG55"/>
<keyword evidence="4 7" id="KW-0067">ATP-binding</keyword>
<keyword evidence="13" id="KW-1185">Reference proteome</keyword>
<dbReference type="SUPFAM" id="SSF52540">
    <property type="entry name" value="P-loop containing nucleoside triphosphate hydrolases"/>
    <property type="match status" value="1"/>
</dbReference>
<name>A0A3G8LG55_9MOLU</name>
<protein>
    <recommendedName>
        <fullName evidence="7">Chromosomal replication initiator protein DnaA</fullName>
    </recommendedName>
</protein>
<reference evidence="11 13" key="1">
    <citation type="submission" date="2018-11" db="EMBL/GenBank/DDBJ databases">
        <title>Genome sequence of Mycoplasma struthionis sp. nov.</title>
        <authorList>
            <person name="Spergser J."/>
        </authorList>
    </citation>
    <scope>NUCLEOTIDE SEQUENCE [LARGE SCALE GENOMIC DNA]</scope>
    <source>
        <strain evidence="11 13">237IA</strain>
    </source>
</reference>
<keyword evidence="3 7" id="KW-0547">Nucleotide-binding</keyword>
<keyword evidence="5" id="KW-0446">Lipid-binding</keyword>
<dbReference type="GO" id="GO:0006275">
    <property type="term" value="P:regulation of DNA replication"/>
    <property type="evidence" value="ECO:0007669"/>
    <property type="project" value="InterPro"/>
</dbReference>
<evidence type="ECO:0000256" key="6">
    <source>
        <dbReference type="ARBA" id="ARBA00023125"/>
    </source>
</evidence>
<evidence type="ECO:0000313" key="11">
    <source>
        <dbReference type="EMBL" id="AZG68639.1"/>
    </source>
</evidence>
<dbReference type="GO" id="GO:0005886">
    <property type="term" value="C:plasma membrane"/>
    <property type="evidence" value="ECO:0007669"/>
    <property type="project" value="TreeGrafter"/>
</dbReference>
<evidence type="ECO:0000313" key="13">
    <source>
        <dbReference type="Proteomes" id="UP000275883"/>
    </source>
</evidence>
<evidence type="ECO:0000256" key="7">
    <source>
        <dbReference type="RuleBase" id="RU000577"/>
    </source>
</evidence>
<gene>
    <name evidence="11" type="primary">dnaA</name>
    <name evidence="11" type="ORF">EGN60_01485</name>
    <name evidence="12" type="ORF">FJM01_01345</name>
</gene>
<evidence type="ECO:0000256" key="1">
    <source>
        <dbReference type="ARBA" id="ARBA00022490"/>
    </source>
</evidence>
<dbReference type="CDD" id="cd06571">
    <property type="entry name" value="Bac_DnaA_C"/>
    <property type="match status" value="1"/>
</dbReference>
<dbReference type="InterPro" id="IPR010921">
    <property type="entry name" value="Trp_repressor/repl_initiator"/>
</dbReference>
<dbReference type="EMBL" id="CP034044">
    <property type="protein sequence ID" value="AZG68639.1"/>
    <property type="molecule type" value="Genomic_DNA"/>
</dbReference>
<dbReference type="Gene3D" id="1.10.8.60">
    <property type="match status" value="1"/>
</dbReference>
<evidence type="ECO:0000256" key="2">
    <source>
        <dbReference type="ARBA" id="ARBA00022705"/>
    </source>
</evidence>
<dbReference type="Gene3D" id="1.10.1750.10">
    <property type="match status" value="1"/>
</dbReference>
<dbReference type="InterPro" id="IPR027417">
    <property type="entry name" value="P-loop_NTPase"/>
</dbReference>
<dbReference type="Gene3D" id="3.40.50.300">
    <property type="entry name" value="P-loop containing nucleotide triphosphate hydrolases"/>
    <property type="match status" value="1"/>
</dbReference>
<evidence type="ECO:0000313" key="14">
    <source>
        <dbReference type="Proteomes" id="UP000317904"/>
    </source>
</evidence>
<evidence type="ECO:0000256" key="3">
    <source>
        <dbReference type="ARBA" id="ARBA00022741"/>
    </source>
</evidence>
<keyword evidence="6 7" id="KW-0238">DNA-binding</keyword>
<organism evidence="11 13">
    <name type="scientific">Mycoplasma struthionis</name>
    <dbReference type="NCBI Taxonomy" id="538220"/>
    <lineage>
        <taxon>Bacteria</taxon>
        <taxon>Bacillati</taxon>
        <taxon>Mycoplasmatota</taxon>
        <taxon>Mollicutes</taxon>
        <taxon>Mycoplasmataceae</taxon>
        <taxon>Mycoplasma</taxon>
    </lineage>
</organism>
<dbReference type="Proteomes" id="UP000275883">
    <property type="component" value="Chromosome"/>
</dbReference>
<dbReference type="PANTHER" id="PTHR30050:SF2">
    <property type="entry name" value="CHROMOSOMAL REPLICATION INITIATOR PROTEIN DNAA"/>
    <property type="match status" value="1"/>
</dbReference>
<evidence type="ECO:0000259" key="9">
    <source>
        <dbReference type="SMART" id="SM00382"/>
    </source>
</evidence>
<dbReference type="CDD" id="cd00009">
    <property type="entry name" value="AAA"/>
    <property type="match status" value="1"/>
</dbReference>
<feature type="domain" description="Chromosomal replication initiator DnaA C-terminal" evidence="10">
    <location>
        <begin position="354"/>
        <end position="424"/>
    </location>
</feature>
<evidence type="ECO:0000256" key="4">
    <source>
        <dbReference type="ARBA" id="ARBA00022840"/>
    </source>
</evidence>
<proteinExistence type="inferred from homology"/>
<dbReference type="InterPro" id="IPR020591">
    <property type="entry name" value="Chromosome_initiator_DnaA-like"/>
</dbReference>
<dbReference type="OrthoDB" id="9807019at2"/>
<evidence type="ECO:0000259" key="10">
    <source>
        <dbReference type="SMART" id="SM00760"/>
    </source>
</evidence>
<dbReference type="InterPro" id="IPR003593">
    <property type="entry name" value="AAA+_ATPase"/>
</dbReference>
<evidence type="ECO:0000313" key="12">
    <source>
        <dbReference type="EMBL" id="TPI02293.1"/>
    </source>
</evidence>